<dbReference type="InterPro" id="IPR050315">
    <property type="entry name" value="FAD-oxidoreductase_2"/>
</dbReference>
<protein>
    <submittedName>
        <fullName evidence="6">FAD-dependent oxidoreductase</fullName>
    </submittedName>
</protein>
<keyword evidence="2" id="KW-0285">Flavoprotein</keyword>
<organism evidence="6 7">
    <name type="scientific">Nocardioides mangrovicus</name>
    <dbReference type="NCBI Taxonomy" id="2478913"/>
    <lineage>
        <taxon>Bacteria</taxon>
        <taxon>Bacillati</taxon>
        <taxon>Actinomycetota</taxon>
        <taxon>Actinomycetes</taxon>
        <taxon>Propionibacteriales</taxon>
        <taxon>Nocardioidaceae</taxon>
        <taxon>Nocardioides</taxon>
    </lineage>
</organism>
<dbReference type="PRINTS" id="PR00411">
    <property type="entry name" value="PNDRDTASEI"/>
</dbReference>
<evidence type="ECO:0000256" key="4">
    <source>
        <dbReference type="ARBA" id="ARBA00023002"/>
    </source>
</evidence>
<dbReference type="SUPFAM" id="SSF56425">
    <property type="entry name" value="Succinate dehydrogenase/fumarate reductase flavoprotein, catalytic domain"/>
    <property type="match status" value="1"/>
</dbReference>
<reference evidence="6 7" key="1">
    <citation type="submission" date="2018-10" db="EMBL/GenBank/DDBJ databases">
        <title>Marmoricola sp. 4Q3S-7 whole genome shotgun sequence.</title>
        <authorList>
            <person name="Li F."/>
        </authorList>
    </citation>
    <scope>NUCLEOTIDE SEQUENCE [LARGE SCALE GENOMIC DNA]</scope>
    <source>
        <strain evidence="6 7">4Q3S-7</strain>
    </source>
</reference>
<dbReference type="RefSeq" id="WP_121805008.1">
    <property type="nucleotide sequence ID" value="NZ_RDBE01000002.1"/>
</dbReference>
<dbReference type="Gene3D" id="3.90.700.10">
    <property type="entry name" value="Succinate dehydrogenase/fumarate reductase flavoprotein, catalytic domain"/>
    <property type="match status" value="1"/>
</dbReference>
<comment type="cofactor">
    <cofactor evidence="1">
        <name>FAD</name>
        <dbReference type="ChEBI" id="CHEBI:57692"/>
    </cofactor>
</comment>
<evidence type="ECO:0000313" key="6">
    <source>
        <dbReference type="EMBL" id="RLV50353.1"/>
    </source>
</evidence>
<dbReference type="PANTHER" id="PTHR43400">
    <property type="entry name" value="FUMARATE REDUCTASE"/>
    <property type="match status" value="1"/>
</dbReference>
<evidence type="ECO:0000256" key="3">
    <source>
        <dbReference type="ARBA" id="ARBA00022827"/>
    </source>
</evidence>
<evidence type="ECO:0000259" key="5">
    <source>
        <dbReference type="Pfam" id="PF00890"/>
    </source>
</evidence>
<comment type="caution">
    <text evidence="6">The sequence shown here is derived from an EMBL/GenBank/DDBJ whole genome shotgun (WGS) entry which is preliminary data.</text>
</comment>
<name>A0A3L8P6L8_9ACTN</name>
<evidence type="ECO:0000256" key="1">
    <source>
        <dbReference type="ARBA" id="ARBA00001974"/>
    </source>
</evidence>
<dbReference type="AlphaFoldDB" id="A0A3L8P6L8"/>
<dbReference type="InterPro" id="IPR003953">
    <property type="entry name" value="FAD-dep_OxRdtase_2_FAD-bd"/>
</dbReference>
<evidence type="ECO:0000256" key="2">
    <source>
        <dbReference type="ARBA" id="ARBA00022630"/>
    </source>
</evidence>
<dbReference type="EMBL" id="RDBE01000002">
    <property type="protein sequence ID" value="RLV50353.1"/>
    <property type="molecule type" value="Genomic_DNA"/>
</dbReference>
<evidence type="ECO:0000313" key="7">
    <source>
        <dbReference type="Proteomes" id="UP000281708"/>
    </source>
</evidence>
<proteinExistence type="predicted"/>
<accession>A0A3L8P6L8</accession>
<dbReference type="InterPro" id="IPR027477">
    <property type="entry name" value="Succ_DH/fumarate_Rdtase_cat_sf"/>
</dbReference>
<sequence length="449" mass="47051">MTRDVVVVGAGLAGLATAVRATELGLSVLVLEKTDRPGGSSAMSGGWFAFSGTPEQQRLGIEDDDERFVRDMVLAGGGRPRPELVRAYVAHQGAAYAWSRELGADYDVVKLSAGQSVPRSHHTDVLDLLGELRRRLEQAPGAELRTASPAARLDVGESGVPGVPGVTGVDGIRAGLGVVLASGGFTRSPELIELFAPAQLAALPYGGRGNTGDGLRMAMRLGAGLADTGYVSGTFGSHPDTGEEEHELLTAFYLGAVILNRAGERFVDESLTYKELGQAVLRQPGAMAFEVFDQQVRDRSEPGVPLSDIGHLEDKGRLLVADSLPQLAGRMGIAAERLEHTVASYNRAAVGEAADPLGRTHLCNGVGDLVPLTRPPFFAYPARTLMTSTFGGVRVDEHTRVLDLDGVPVPGLHAVGEVSGGLHGTSYVTGTALGKALIGGRLAAEVLER</sequence>
<dbReference type="Gene3D" id="3.50.50.60">
    <property type="entry name" value="FAD/NAD(P)-binding domain"/>
    <property type="match status" value="1"/>
</dbReference>
<dbReference type="PANTHER" id="PTHR43400:SF10">
    <property type="entry name" value="3-OXOSTEROID 1-DEHYDROGENASE"/>
    <property type="match status" value="1"/>
</dbReference>
<dbReference type="Proteomes" id="UP000281708">
    <property type="component" value="Unassembled WGS sequence"/>
</dbReference>
<dbReference type="Pfam" id="PF00890">
    <property type="entry name" value="FAD_binding_2"/>
    <property type="match status" value="1"/>
</dbReference>
<dbReference type="GO" id="GO:0008202">
    <property type="term" value="P:steroid metabolic process"/>
    <property type="evidence" value="ECO:0007669"/>
    <property type="project" value="UniProtKB-ARBA"/>
</dbReference>
<keyword evidence="7" id="KW-1185">Reference proteome</keyword>
<dbReference type="GO" id="GO:0033765">
    <property type="term" value="F:steroid dehydrogenase activity, acting on the CH-CH group of donors"/>
    <property type="evidence" value="ECO:0007669"/>
    <property type="project" value="UniProtKB-ARBA"/>
</dbReference>
<dbReference type="InterPro" id="IPR036188">
    <property type="entry name" value="FAD/NAD-bd_sf"/>
</dbReference>
<dbReference type="OrthoDB" id="9813348at2"/>
<keyword evidence="3" id="KW-0274">FAD</keyword>
<gene>
    <name evidence="6" type="ORF">D9V37_04690</name>
</gene>
<dbReference type="SUPFAM" id="SSF51905">
    <property type="entry name" value="FAD/NAD(P)-binding domain"/>
    <property type="match status" value="1"/>
</dbReference>
<feature type="domain" description="FAD-dependent oxidoreductase 2 FAD-binding" evidence="5">
    <location>
        <begin position="4"/>
        <end position="431"/>
    </location>
</feature>
<keyword evidence="4" id="KW-0560">Oxidoreductase</keyword>